<comment type="caution">
    <text evidence="3">The sequence shown here is derived from an EMBL/GenBank/DDBJ whole genome shotgun (WGS) entry which is preliminary data.</text>
</comment>
<gene>
    <name evidence="3" type="ORF">HQN59_07715</name>
</gene>
<evidence type="ECO:0000256" key="2">
    <source>
        <dbReference type="SAM" id="Phobius"/>
    </source>
</evidence>
<sequence>MSGIRHVRRTRATRAAQQGVVLWVALIVLVVMTLAGVALLRKMGAGVSIAGNVAFKESATAAADRGVEEARAWFIDHSDILASDHPADGYYSSWGASTDPTDPATFRWEAGRSAEVSADAGATGNTVRYIIHRLCETPNMPVNHPSQRCSDTTENNTGASKGGGSYGSTPFTPPARPFFRVTTRVAGPRNTVSFTQVVMN</sequence>
<evidence type="ECO:0000256" key="1">
    <source>
        <dbReference type="SAM" id="MobiDB-lite"/>
    </source>
</evidence>
<keyword evidence="2" id="KW-0472">Membrane</keyword>
<accession>A0A7Y6NM42</accession>
<feature type="compositionally biased region" description="Polar residues" evidence="1">
    <location>
        <begin position="144"/>
        <end position="159"/>
    </location>
</feature>
<keyword evidence="4" id="KW-1185">Reference proteome</keyword>
<dbReference type="RefSeq" id="WP_176067807.1">
    <property type="nucleotide sequence ID" value="NZ_JABWMJ010000003.1"/>
</dbReference>
<evidence type="ECO:0000313" key="4">
    <source>
        <dbReference type="Proteomes" id="UP000529637"/>
    </source>
</evidence>
<keyword evidence="2" id="KW-1133">Transmembrane helix</keyword>
<organism evidence="3 4">
    <name type="scientific">Piscinibacter koreensis</name>
    <dbReference type="NCBI Taxonomy" id="2742824"/>
    <lineage>
        <taxon>Bacteria</taxon>
        <taxon>Pseudomonadati</taxon>
        <taxon>Pseudomonadota</taxon>
        <taxon>Betaproteobacteria</taxon>
        <taxon>Burkholderiales</taxon>
        <taxon>Sphaerotilaceae</taxon>
        <taxon>Piscinibacter</taxon>
    </lineage>
</organism>
<dbReference type="Proteomes" id="UP000529637">
    <property type="component" value="Unassembled WGS sequence"/>
</dbReference>
<feature type="transmembrane region" description="Helical" evidence="2">
    <location>
        <begin position="20"/>
        <end position="40"/>
    </location>
</feature>
<protein>
    <recommendedName>
        <fullName evidence="5">Tfp pilus assembly protein PilX</fullName>
    </recommendedName>
</protein>
<dbReference type="EMBL" id="JABWMJ010000003">
    <property type="protein sequence ID" value="NUZ05649.1"/>
    <property type="molecule type" value="Genomic_DNA"/>
</dbReference>
<dbReference type="AlphaFoldDB" id="A0A7Y6NM42"/>
<reference evidence="3 4" key="1">
    <citation type="submission" date="2020-06" db="EMBL/GenBank/DDBJ databases">
        <title>Schlegella sp. ID0723 isolated from air conditioner.</title>
        <authorList>
            <person name="Kim D.Y."/>
            <person name="Kim D.-U."/>
        </authorList>
    </citation>
    <scope>NUCLEOTIDE SEQUENCE [LARGE SCALE GENOMIC DNA]</scope>
    <source>
        <strain evidence="3 4">ID0723</strain>
    </source>
</reference>
<feature type="region of interest" description="Disordered" evidence="1">
    <location>
        <begin position="142"/>
        <end position="171"/>
    </location>
</feature>
<evidence type="ECO:0008006" key="5">
    <source>
        <dbReference type="Google" id="ProtNLM"/>
    </source>
</evidence>
<name>A0A7Y6NM42_9BURK</name>
<keyword evidence="2" id="KW-0812">Transmembrane</keyword>
<proteinExistence type="predicted"/>
<evidence type="ECO:0000313" key="3">
    <source>
        <dbReference type="EMBL" id="NUZ05649.1"/>
    </source>
</evidence>